<name>A0ABR3XQ36_9PEZI</name>
<organism evidence="1 2">
    <name type="scientific">Phialemonium thermophilum</name>
    <dbReference type="NCBI Taxonomy" id="223376"/>
    <lineage>
        <taxon>Eukaryota</taxon>
        <taxon>Fungi</taxon>
        <taxon>Dikarya</taxon>
        <taxon>Ascomycota</taxon>
        <taxon>Pezizomycotina</taxon>
        <taxon>Sordariomycetes</taxon>
        <taxon>Sordariomycetidae</taxon>
        <taxon>Cephalothecales</taxon>
        <taxon>Cephalothecaceae</taxon>
        <taxon>Phialemonium</taxon>
    </lineage>
</organism>
<keyword evidence="2" id="KW-1185">Reference proteome</keyword>
<reference evidence="1 2" key="1">
    <citation type="journal article" date="2024" name="Commun. Biol.">
        <title>Comparative genomic analysis of thermophilic fungi reveals convergent evolutionary adaptations and gene losses.</title>
        <authorList>
            <person name="Steindorff A.S."/>
            <person name="Aguilar-Pontes M.V."/>
            <person name="Robinson A.J."/>
            <person name="Andreopoulos B."/>
            <person name="LaButti K."/>
            <person name="Kuo A."/>
            <person name="Mondo S."/>
            <person name="Riley R."/>
            <person name="Otillar R."/>
            <person name="Haridas S."/>
            <person name="Lipzen A."/>
            <person name="Grimwood J."/>
            <person name="Schmutz J."/>
            <person name="Clum A."/>
            <person name="Reid I.D."/>
            <person name="Moisan M.C."/>
            <person name="Butler G."/>
            <person name="Nguyen T.T.M."/>
            <person name="Dewar K."/>
            <person name="Conant G."/>
            <person name="Drula E."/>
            <person name="Henrissat B."/>
            <person name="Hansel C."/>
            <person name="Singer S."/>
            <person name="Hutchinson M.I."/>
            <person name="de Vries R.P."/>
            <person name="Natvig D.O."/>
            <person name="Powell A.J."/>
            <person name="Tsang A."/>
            <person name="Grigoriev I.V."/>
        </authorList>
    </citation>
    <scope>NUCLEOTIDE SEQUENCE [LARGE SCALE GENOMIC DNA]</scope>
    <source>
        <strain evidence="1 2">ATCC 24622</strain>
    </source>
</reference>
<proteinExistence type="predicted"/>
<comment type="caution">
    <text evidence="1">The sequence shown here is derived from an EMBL/GenBank/DDBJ whole genome shotgun (WGS) entry which is preliminary data.</text>
</comment>
<accession>A0ABR3XQ36</accession>
<dbReference type="Proteomes" id="UP001586593">
    <property type="component" value="Unassembled WGS sequence"/>
</dbReference>
<sequence>MQVIWVSRRPPTNASMTSDSSVKGVRPLHLSHTYFFIYVSSSLEVCSQLMEGQGIPKLSPLLDPDNLVVSDRHYIVRLTLWLLPRCAGVGIAICNTG</sequence>
<protein>
    <submittedName>
        <fullName evidence="1">Uncharacterized protein</fullName>
    </submittedName>
</protein>
<evidence type="ECO:0000313" key="1">
    <source>
        <dbReference type="EMBL" id="KAL1878028.1"/>
    </source>
</evidence>
<evidence type="ECO:0000313" key="2">
    <source>
        <dbReference type="Proteomes" id="UP001586593"/>
    </source>
</evidence>
<dbReference type="EMBL" id="JAZHXJ010000059">
    <property type="protein sequence ID" value="KAL1878028.1"/>
    <property type="molecule type" value="Genomic_DNA"/>
</dbReference>
<gene>
    <name evidence="1" type="ORF">VTK73DRAFT_8252</name>
</gene>